<feature type="transmembrane region" description="Helical" evidence="7">
    <location>
        <begin position="32"/>
        <end position="53"/>
    </location>
</feature>
<dbReference type="AlphaFoldDB" id="A0A9W3K056"/>
<sequence>MSASSPASTHAAGPLAAWYAAFGDWARSDGAAWLYLFKALLAAFIATGVSMRLDLPAPKTAMTTVFIVMQPQSGAVLAKSFYRVAGTIFGLIATLTFVGLFPQQPQLFLLAVALWVALCTAGAARNRNFRSYGFLLAGYTTALIGLPASQHPDGAFMSALTRVAEIVVGIVSAGVVSALVFPQTTGEQMRTTVRKRFVGFVDYVAAALSGKLDRAHIESIHTRFVADVVGFEAARSMAVFEDPDTRMRSGRLARLNSEFMSVSSRFHALHQLMNRLRAAGAQGAIDAIEPYFREIAPRLTRNGEPVRSSVDAALAAEQLLAWRDALPRRIRATRAALEAQPDAPLLDFDTASELLYRFITDLHEYAATYASLSTATHERERWIERYEPRTNATAMVIAAIRTATVVLVLGWFWIATAWPSGVTLTLTAAATCALASSTPRPTAMSAQMAMGTALAVCTGFLLTFGIYPHIDGFPLLCVALAPLLAIGIYMTLKPKLAGYGMGYLIFFSFLAGPDNITHYDPTSFMNDALALVLSMLVSAIAFAVLFPPTAPWLKKRLFADLRHQVVAACHARLAGLRTRFESGARDLMYQAHTLSADQPDVQRDALRWMFAVLETGNATLDLRTELATLPSDPRYAPATPWRRAIESMRTALSALFSTPNAERFDATLAAVNAAIDATRQTLDAVTPARDERHRLQRILSHLHFVRTALLDPESPLEPLNRNRPVRPQQGASS</sequence>
<accession>A0A9W3K056</accession>
<keyword evidence="3 7" id="KW-0812">Transmembrane</keyword>
<comment type="subcellular location">
    <subcellularLocation>
        <location evidence="1">Cell membrane</location>
        <topology evidence="1">Multi-pass membrane protein</topology>
    </subcellularLocation>
</comment>
<feature type="transmembrane region" description="Helical" evidence="7">
    <location>
        <begin position="160"/>
        <end position="181"/>
    </location>
</feature>
<keyword evidence="4 7" id="KW-1133">Transmembrane helix</keyword>
<keyword evidence="2" id="KW-1003">Cell membrane</keyword>
<protein>
    <submittedName>
        <fullName evidence="8">Fusaric acid resistance protein region</fullName>
    </submittedName>
</protein>
<evidence type="ECO:0000256" key="3">
    <source>
        <dbReference type="ARBA" id="ARBA00022692"/>
    </source>
</evidence>
<proteinExistence type="predicted"/>
<name>A0A9W3K056_BURCE</name>
<reference evidence="8 9" key="1">
    <citation type="journal article" date="2012" name="J. Bacteriol.">
        <title>Complete Genome Sequence of Burkholderia sp. Strain GG4, a Betaproteobacterium That Reduces 3-Oxo-N-Acylhomoserine Lactones and Produces Different N-Acylhomoserine Lactones.</title>
        <authorList>
            <person name="Hong K.W."/>
            <person name="Koh C.L."/>
            <person name="Sam C.K."/>
            <person name="Yin W.F."/>
            <person name="Chan K.G."/>
        </authorList>
    </citation>
    <scope>NUCLEOTIDE SEQUENCE [LARGE SCALE GENOMIC DNA]</scope>
    <source>
        <strain evidence="8 9">GG4</strain>
    </source>
</reference>
<feature type="transmembrane region" description="Helical" evidence="7">
    <location>
        <begin position="107"/>
        <end position="124"/>
    </location>
</feature>
<evidence type="ECO:0000256" key="4">
    <source>
        <dbReference type="ARBA" id="ARBA00022989"/>
    </source>
</evidence>
<dbReference type="KEGG" id="bct:GEM_1982"/>
<feature type="transmembrane region" description="Helical" evidence="7">
    <location>
        <begin position="473"/>
        <end position="492"/>
    </location>
</feature>
<evidence type="ECO:0000313" key="9">
    <source>
        <dbReference type="Proteomes" id="UP000032866"/>
    </source>
</evidence>
<feature type="transmembrane region" description="Helical" evidence="7">
    <location>
        <begin position="392"/>
        <end position="414"/>
    </location>
</feature>
<dbReference type="Pfam" id="PF04632">
    <property type="entry name" value="FUSC"/>
    <property type="match status" value="1"/>
</dbReference>
<feature type="transmembrane region" description="Helical" evidence="7">
    <location>
        <begin position="528"/>
        <end position="546"/>
    </location>
</feature>
<dbReference type="PANTHER" id="PTHR30509:SF40">
    <property type="entry name" value="BLR3852 PROTEIN"/>
    <property type="match status" value="1"/>
</dbReference>
<evidence type="ECO:0000256" key="2">
    <source>
        <dbReference type="ARBA" id="ARBA00022475"/>
    </source>
</evidence>
<dbReference type="EMBL" id="CP003774">
    <property type="protein sequence ID" value="AFQ48399.1"/>
    <property type="molecule type" value="Genomic_DNA"/>
</dbReference>
<evidence type="ECO:0000256" key="6">
    <source>
        <dbReference type="SAM" id="MobiDB-lite"/>
    </source>
</evidence>
<keyword evidence="5 7" id="KW-0472">Membrane</keyword>
<dbReference type="Proteomes" id="UP000032866">
    <property type="component" value="Chromosome 1"/>
</dbReference>
<feature type="transmembrane region" description="Helical" evidence="7">
    <location>
        <begin position="81"/>
        <end position="101"/>
    </location>
</feature>
<dbReference type="GO" id="GO:0005886">
    <property type="term" value="C:plasma membrane"/>
    <property type="evidence" value="ECO:0007669"/>
    <property type="project" value="UniProtKB-SubCell"/>
</dbReference>
<feature type="transmembrane region" description="Helical" evidence="7">
    <location>
        <begin position="499"/>
        <end position="516"/>
    </location>
</feature>
<dbReference type="InterPro" id="IPR006726">
    <property type="entry name" value="PHBA_efflux_AaeB/fusaric-R"/>
</dbReference>
<evidence type="ECO:0000256" key="1">
    <source>
        <dbReference type="ARBA" id="ARBA00004651"/>
    </source>
</evidence>
<dbReference type="GO" id="GO:0022857">
    <property type="term" value="F:transmembrane transporter activity"/>
    <property type="evidence" value="ECO:0007669"/>
    <property type="project" value="InterPro"/>
</dbReference>
<organism evidence="8 9">
    <name type="scientific">Burkholderia cepacia GG4</name>
    <dbReference type="NCBI Taxonomy" id="1009846"/>
    <lineage>
        <taxon>Bacteria</taxon>
        <taxon>Pseudomonadati</taxon>
        <taxon>Pseudomonadota</taxon>
        <taxon>Betaproteobacteria</taxon>
        <taxon>Burkholderiales</taxon>
        <taxon>Burkholderiaceae</taxon>
        <taxon>Burkholderia</taxon>
        <taxon>Burkholderia cepacia complex</taxon>
    </lineage>
</organism>
<dbReference type="RefSeq" id="WP_014897259.1">
    <property type="nucleotide sequence ID" value="NC_018513.1"/>
</dbReference>
<gene>
    <name evidence="8" type="ORF">GEM_1982</name>
</gene>
<dbReference type="PANTHER" id="PTHR30509">
    <property type="entry name" value="P-HYDROXYBENZOIC ACID EFFLUX PUMP SUBUNIT-RELATED"/>
    <property type="match status" value="1"/>
</dbReference>
<feature type="transmembrane region" description="Helical" evidence="7">
    <location>
        <begin position="448"/>
        <end position="467"/>
    </location>
</feature>
<feature type="region of interest" description="Disordered" evidence="6">
    <location>
        <begin position="713"/>
        <end position="733"/>
    </location>
</feature>
<feature type="transmembrane region" description="Helical" evidence="7">
    <location>
        <begin position="131"/>
        <end position="148"/>
    </location>
</feature>
<evidence type="ECO:0000256" key="7">
    <source>
        <dbReference type="SAM" id="Phobius"/>
    </source>
</evidence>
<evidence type="ECO:0000256" key="5">
    <source>
        <dbReference type="ARBA" id="ARBA00023136"/>
    </source>
</evidence>
<evidence type="ECO:0000313" key="8">
    <source>
        <dbReference type="EMBL" id="AFQ48399.1"/>
    </source>
</evidence>